<gene>
    <name evidence="2" type="ORF">NCTC10918_00133</name>
</gene>
<sequence>MSGAEHQTADAADVEHPENVQDNQDLKSPPARGTGKKALAVFGAGALLAGGGIFAYNSLHQSEEAFSADGEEYAQVCQDANTGLRVEDEQCEKAEKEAGNTPSDSSSGSSGDSHSGTQNSGNSGTTHHSGTTNAFLWYYLGRRSAGTTSIPAVGSSLSGGSTTRPNSGTVYSGLSRSGGGFESSYKSAKKTSTYSSGKVTESRSGGKTTTSKGTGLTGNNSGGKGGSSSNNKGGGSGSKGGFGGGSKSGGGTSGG</sequence>
<feature type="compositionally biased region" description="Polar residues" evidence="1">
    <location>
        <begin position="150"/>
        <end position="175"/>
    </location>
</feature>
<dbReference type="RefSeq" id="WP_141120691.1">
    <property type="nucleotide sequence ID" value="NZ_JAPWAP010000002.1"/>
</dbReference>
<protein>
    <submittedName>
        <fullName evidence="2">Uncharacterized protein</fullName>
    </submittedName>
</protein>
<feature type="compositionally biased region" description="Low complexity" evidence="1">
    <location>
        <begin position="183"/>
        <end position="196"/>
    </location>
</feature>
<feature type="region of interest" description="Disordered" evidence="1">
    <location>
        <begin position="1"/>
        <end position="35"/>
    </location>
</feature>
<feature type="region of interest" description="Disordered" evidence="1">
    <location>
        <begin position="87"/>
        <end position="129"/>
    </location>
</feature>
<feature type="compositionally biased region" description="Gly residues" evidence="1">
    <location>
        <begin position="220"/>
        <end position="255"/>
    </location>
</feature>
<feature type="compositionally biased region" description="Low complexity" evidence="1">
    <location>
        <begin position="205"/>
        <end position="219"/>
    </location>
</feature>
<feature type="region of interest" description="Disordered" evidence="1">
    <location>
        <begin position="150"/>
        <end position="255"/>
    </location>
</feature>
<accession>A0A448USL9</accession>
<name>A0A448USL9_9MICC</name>
<feature type="compositionally biased region" description="Low complexity" evidence="1">
    <location>
        <begin position="103"/>
        <end position="129"/>
    </location>
</feature>
<organism evidence="2 3">
    <name type="scientific">Rothia dentocariosa</name>
    <dbReference type="NCBI Taxonomy" id="2047"/>
    <lineage>
        <taxon>Bacteria</taxon>
        <taxon>Bacillati</taxon>
        <taxon>Actinomycetota</taxon>
        <taxon>Actinomycetes</taxon>
        <taxon>Micrococcales</taxon>
        <taxon>Micrococcaceae</taxon>
        <taxon>Rothia</taxon>
    </lineage>
</organism>
<evidence type="ECO:0000313" key="2">
    <source>
        <dbReference type="EMBL" id="VEJ28895.1"/>
    </source>
</evidence>
<dbReference type="AlphaFoldDB" id="A0A448USL9"/>
<proteinExistence type="predicted"/>
<evidence type="ECO:0000313" key="3">
    <source>
        <dbReference type="Proteomes" id="UP000270988"/>
    </source>
</evidence>
<feature type="compositionally biased region" description="Basic and acidic residues" evidence="1">
    <location>
        <begin position="87"/>
        <end position="98"/>
    </location>
</feature>
<dbReference type="STRING" id="762948.HMPREF0733_11488"/>
<evidence type="ECO:0000256" key="1">
    <source>
        <dbReference type="SAM" id="MobiDB-lite"/>
    </source>
</evidence>
<dbReference type="EMBL" id="LR134521">
    <property type="protein sequence ID" value="VEJ28895.1"/>
    <property type="molecule type" value="Genomic_DNA"/>
</dbReference>
<reference evidence="2 3" key="1">
    <citation type="submission" date="2018-12" db="EMBL/GenBank/DDBJ databases">
        <authorList>
            <consortium name="Pathogen Informatics"/>
        </authorList>
    </citation>
    <scope>NUCLEOTIDE SEQUENCE [LARGE SCALE GENOMIC DNA]</scope>
    <source>
        <strain evidence="2 3">NCTC10918</strain>
    </source>
</reference>
<dbReference type="Proteomes" id="UP000270988">
    <property type="component" value="Chromosome"/>
</dbReference>